<evidence type="ECO:0000313" key="2">
    <source>
        <dbReference type="Proteomes" id="UP000478052"/>
    </source>
</evidence>
<sequence>MSPPLKFIKSNQLKIKMSSREIQSFVHFFPLLVGHLVPENDQYRLFLINFVELIDLLLLSKFNDSDLSKLNTCIAYHNYKYVELFNDTLKPKHHLLTHYCNIIRKFGPLKLLWSYRFESKHKQLKSYCKNITSRVNIPVSLSIKYSINFAELILNFKTVKWYPLNAETPVSLSKYFSKIELLFSSNDLISLNNYTCYSSISYCNTIYKTNYILSSFTQNHTVLA</sequence>
<reference evidence="1 2" key="1">
    <citation type="submission" date="2019-08" db="EMBL/GenBank/DDBJ databases">
        <title>Whole genome of Aphis craccivora.</title>
        <authorList>
            <person name="Voronova N.V."/>
            <person name="Shulinski R.S."/>
            <person name="Bandarenka Y.V."/>
            <person name="Zhorov D.G."/>
            <person name="Warner D."/>
        </authorList>
    </citation>
    <scope>NUCLEOTIDE SEQUENCE [LARGE SCALE GENOMIC DNA]</scope>
    <source>
        <strain evidence="1">180601</strain>
        <tissue evidence="1">Whole Body</tissue>
    </source>
</reference>
<dbReference type="EMBL" id="VUJU01006614">
    <property type="protein sequence ID" value="KAF0748089.1"/>
    <property type="molecule type" value="Genomic_DNA"/>
</dbReference>
<gene>
    <name evidence="1" type="ORF">FWK35_00016686</name>
</gene>
<dbReference type="OrthoDB" id="7961282at2759"/>
<dbReference type="Proteomes" id="UP000478052">
    <property type="component" value="Unassembled WGS sequence"/>
</dbReference>
<dbReference type="AlphaFoldDB" id="A0A6G0Y344"/>
<organism evidence="1 2">
    <name type="scientific">Aphis craccivora</name>
    <name type="common">Cowpea aphid</name>
    <dbReference type="NCBI Taxonomy" id="307492"/>
    <lineage>
        <taxon>Eukaryota</taxon>
        <taxon>Metazoa</taxon>
        <taxon>Ecdysozoa</taxon>
        <taxon>Arthropoda</taxon>
        <taxon>Hexapoda</taxon>
        <taxon>Insecta</taxon>
        <taxon>Pterygota</taxon>
        <taxon>Neoptera</taxon>
        <taxon>Paraneoptera</taxon>
        <taxon>Hemiptera</taxon>
        <taxon>Sternorrhyncha</taxon>
        <taxon>Aphidomorpha</taxon>
        <taxon>Aphidoidea</taxon>
        <taxon>Aphididae</taxon>
        <taxon>Aphidini</taxon>
        <taxon>Aphis</taxon>
        <taxon>Aphis</taxon>
    </lineage>
</organism>
<name>A0A6G0Y344_APHCR</name>
<proteinExistence type="predicted"/>
<keyword evidence="2" id="KW-1185">Reference proteome</keyword>
<comment type="caution">
    <text evidence="1">The sequence shown here is derived from an EMBL/GenBank/DDBJ whole genome shotgun (WGS) entry which is preliminary data.</text>
</comment>
<evidence type="ECO:0000313" key="1">
    <source>
        <dbReference type="EMBL" id="KAF0748089.1"/>
    </source>
</evidence>
<accession>A0A6G0Y344</accession>
<protein>
    <submittedName>
        <fullName evidence="1">Uncharacterized protein</fullName>
    </submittedName>
</protein>